<evidence type="ECO:0000256" key="1">
    <source>
        <dbReference type="SAM" id="SignalP"/>
    </source>
</evidence>
<evidence type="ECO:0000313" key="3">
    <source>
        <dbReference type="Proteomes" id="UP001570417"/>
    </source>
</evidence>
<keyword evidence="1" id="KW-0732">Signal</keyword>
<dbReference type="Proteomes" id="UP001570417">
    <property type="component" value="Unassembled WGS sequence"/>
</dbReference>
<feature type="chain" id="PRO_5047498468" evidence="1">
    <location>
        <begin position="24"/>
        <end position="111"/>
    </location>
</feature>
<feature type="signal peptide" evidence="1">
    <location>
        <begin position="1"/>
        <end position="23"/>
    </location>
</feature>
<reference evidence="2 3" key="1">
    <citation type="journal article" date="2024" name="ISME J.">
        <title>Tailless and filamentous prophages are predominant in marine Vibrio.</title>
        <authorList>
            <person name="Steensen K."/>
            <person name="Seneca J."/>
            <person name="Bartlau N."/>
            <person name="Yu X.A."/>
            <person name="Hussain F.A."/>
            <person name="Polz M.F."/>
        </authorList>
    </citation>
    <scope>NUCLEOTIDE SEQUENCE [LARGE SCALE GENOMIC DNA]</scope>
    <source>
        <strain evidence="2 3">10N.222.51.A1</strain>
    </source>
</reference>
<evidence type="ECO:0000313" key="2">
    <source>
        <dbReference type="EMBL" id="MFA0568730.1"/>
    </source>
</evidence>
<keyword evidence="3" id="KW-1185">Reference proteome</keyword>
<protein>
    <submittedName>
        <fullName evidence="2">Uncharacterized protein</fullName>
    </submittedName>
</protein>
<proteinExistence type="predicted"/>
<dbReference type="EMBL" id="JBFRUW010000037">
    <property type="protein sequence ID" value="MFA0568730.1"/>
    <property type="molecule type" value="Genomic_DNA"/>
</dbReference>
<accession>A0ABV4NBD9</accession>
<organism evidence="2 3">
    <name type="scientific">Vibrio gallaecicus</name>
    <dbReference type="NCBI Taxonomy" id="552386"/>
    <lineage>
        <taxon>Bacteria</taxon>
        <taxon>Pseudomonadati</taxon>
        <taxon>Pseudomonadota</taxon>
        <taxon>Gammaproteobacteria</taxon>
        <taxon>Vibrionales</taxon>
        <taxon>Vibrionaceae</taxon>
        <taxon>Vibrio</taxon>
    </lineage>
</organism>
<dbReference type="RefSeq" id="WP_137372837.1">
    <property type="nucleotide sequence ID" value="NZ_AP025490.1"/>
</dbReference>
<name>A0ABV4NBD9_9VIBR</name>
<sequence>MLRRATLLSITLGSMLTSIASFAHYPILTCNVGHNDQSKLVICEASFSNRAKAPNVIMEVFSDEDEVLSSGVTDEKAMYQFPLPEGDYFILMDAGPGHVLEISNDEVNNNL</sequence>
<comment type="caution">
    <text evidence="2">The sequence shown here is derived from an EMBL/GenBank/DDBJ whole genome shotgun (WGS) entry which is preliminary data.</text>
</comment>
<gene>
    <name evidence="2" type="ORF">AB4566_10620</name>
</gene>